<keyword evidence="6" id="KW-0814">Transposable element</keyword>
<dbReference type="GO" id="GO:0003677">
    <property type="term" value="F:DNA binding"/>
    <property type="evidence" value="ECO:0007669"/>
    <property type="project" value="UniProtKB-UniRule"/>
</dbReference>
<dbReference type="GO" id="GO:0004803">
    <property type="term" value="F:transposase activity"/>
    <property type="evidence" value="ECO:0007669"/>
    <property type="project" value="UniProtKB-UniRule"/>
</dbReference>
<dbReference type="Proteomes" id="UP000198577">
    <property type="component" value="Unassembled WGS sequence"/>
</dbReference>
<keyword evidence="8" id="KW-1185">Reference proteome</keyword>
<dbReference type="Pfam" id="PF00872">
    <property type="entry name" value="Transposase_mut"/>
    <property type="match status" value="1"/>
</dbReference>
<dbReference type="AlphaFoldDB" id="A0A1I5WH75"/>
<organism evidence="7 8">
    <name type="scientific">Caldicoprobacter faecalis</name>
    <dbReference type="NCBI Taxonomy" id="937334"/>
    <lineage>
        <taxon>Bacteria</taxon>
        <taxon>Bacillati</taxon>
        <taxon>Bacillota</taxon>
        <taxon>Clostridia</taxon>
        <taxon>Caldicoprobacterales</taxon>
        <taxon>Caldicoprobacteraceae</taxon>
        <taxon>Caldicoprobacter</taxon>
    </lineage>
</organism>
<comment type="similarity">
    <text evidence="2 6">Belongs to the transposase mutator family.</text>
</comment>
<sequence>MYATNIIEGLHRQFRKVTKTKSVFPSDGALEKMLYLAFMNVMKKWTQRYHNWDQVLNQLLIMYGVSRLK</sequence>
<keyword evidence="4 6" id="KW-0238">DNA-binding</keyword>
<evidence type="ECO:0000256" key="2">
    <source>
        <dbReference type="ARBA" id="ARBA00010961"/>
    </source>
</evidence>
<evidence type="ECO:0000256" key="3">
    <source>
        <dbReference type="ARBA" id="ARBA00022578"/>
    </source>
</evidence>
<dbReference type="GO" id="GO:0006313">
    <property type="term" value="P:DNA transposition"/>
    <property type="evidence" value="ECO:0007669"/>
    <property type="project" value="UniProtKB-UniRule"/>
</dbReference>
<keyword evidence="3 6" id="KW-0815">Transposition</keyword>
<dbReference type="PANTHER" id="PTHR33217:SF8">
    <property type="entry name" value="MUTATOR FAMILY TRANSPOSASE"/>
    <property type="match status" value="1"/>
</dbReference>
<evidence type="ECO:0000256" key="6">
    <source>
        <dbReference type="RuleBase" id="RU365089"/>
    </source>
</evidence>
<accession>A0A1I5WH75</accession>
<dbReference type="PANTHER" id="PTHR33217">
    <property type="entry name" value="TRANSPOSASE FOR INSERTION SEQUENCE ELEMENT IS1081"/>
    <property type="match status" value="1"/>
</dbReference>
<dbReference type="STRING" id="937334.SAMN05444406_1172"/>
<dbReference type="InterPro" id="IPR001207">
    <property type="entry name" value="Transposase_mutator"/>
</dbReference>
<gene>
    <name evidence="7" type="ORF">SAMN05444406_1172</name>
</gene>
<name>A0A1I5WH75_9FIRM</name>
<evidence type="ECO:0000313" key="7">
    <source>
        <dbReference type="EMBL" id="SFQ19132.1"/>
    </source>
</evidence>
<proteinExistence type="inferred from homology"/>
<evidence type="ECO:0000256" key="4">
    <source>
        <dbReference type="ARBA" id="ARBA00023125"/>
    </source>
</evidence>
<reference evidence="7 8" key="1">
    <citation type="submission" date="2016-10" db="EMBL/GenBank/DDBJ databases">
        <authorList>
            <person name="de Groot N.N."/>
        </authorList>
    </citation>
    <scope>NUCLEOTIDE SEQUENCE [LARGE SCALE GENOMIC DNA]</scope>
    <source>
        <strain evidence="7 8">DSM 20678</strain>
    </source>
</reference>
<keyword evidence="5 6" id="KW-0233">DNA recombination</keyword>
<evidence type="ECO:0000256" key="5">
    <source>
        <dbReference type="ARBA" id="ARBA00023172"/>
    </source>
</evidence>
<dbReference type="EMBL" id="FOXR01000017">
    <property type="protein sequence ID" value="SFQ19132.1"/>
    <property type="molecule type" value="Genomic_DNA"/>
</dbReference>
<evidence type="ECO:0000313" key="8">
    <source>
        <dbReference type="Proteomes" id="UP000198577"/>
    </source>
</evidence>
<comment type="function">
    <text evidence="1 6">Required for the transposition of the insertion element.</text>
</comment>
<protein>
    <recommendedName>
        <fullName evidence="6">Mutator family transposase</fullName>
    </recommendedName>
</protein>
<evidence type="ECO:0000256" key="1">
    <source>
        <dbReference type="ARBA" id="ARBA00002190"/>
    </source>
</evidence>